<keyword evidence="1" id="KW-0805">Transcription regulation</keyword>
<proteinExistence type="predicted"/>
<dbReference type="PROSITE" id="PS50043">
    <property type="entry name" value="HTH_LUXR_2"/>
    <property type="match status" value="1"/>
</dbReference>
<evidence type="ECO:0000256" key="1">
    <source>
        <dbReference type="ARBA" id="ARBA00023015"/>
    </source>
</evidence>
<keyword evidence="3" id="KW-0804">Transcription</keyword>
<dbReference type="EMBL" id="JAMTCS010000010">
    <property type="protein sequence ID" value="MCP2266047.1"/>
    <property type="molecule type" value="Genomic_DNA"/>
</dbReference>
<evidence type="ECO:0000256" key="2">
    <source>
        <dbReference type="ARBA" id="ARBA00023125"/>
    </source>
</evidence>
<dbReference type="Proteomes" id="UP001139493">
    <property type="component" value="Unassembled WGS sequence"/>
</dbReference>
<keyword evidence="2" id="KW-0238">DNA-binding</keyword>
<gene>
    <name evidence="5" type="ORF">APR03_003412</name>
</gene>
<comment type="caution">
    <text evidence="5">The sequence shown here is derived from an EMBL/GenBank/DDBJ whole genome shotgun (WGS) entry which is preliminary data.</text>
</comment>
<feature type="domain" description="HTH luxR-type" evidence="4">
    <location>
        <begin position="467"/>
        <end position="532"/>
    </location>
</feature>
<evidence type="ECO:0000313" key="6">
    <source>
        <dbReference type="Proteomes" id="UP001139493"/>
    </source>
</evidence>
<dbReference type="SUPFAM" id="SSF46894">
    <property type="entry name" value="C-terminal effector domain of the bipartite response regulators"/>
    <property type="match status" value="1"/>
</dbReference>
<sequence>MGCTELSDDVDLAVPAVLNALSAGDLDALEDLADHWWFELPARFGRELLDLLERLPATVVGRRPRLLMAGVLAYQLADPRGDAQLRSAMRLFELHGARLSKRLRSFTRPGDAVAAGVLAMHAARARGLYRTAEGIGAWVEEHLLQTDDTGALPWGVDRRVGRPGVIALNRGVTAMLAGEPATAVRHLRRAYEQAGPPPFQHFAGASACANLALLAAVRGHHALAETWLERIRECGPVPAWLEHHLLLGAVVARAVLAIDRRDVRAAAQALAEAGTTEEQGDLWPYLAAARAAYAVAFGESARGLLGLDAACFAHGMAARPGPGAHPVLLRAHAELLAATGEGNRVVALGEAAAGSEVLWPPVARVRLLAGDDEGASALAGRALRDAAVTPRDTVELQLVLALAQLRASRLDDARARFAQAAELGRQGLLAPFALFPREEVLELCHETGTDPRDLGMRHTLDDTSHPVSGPIVVLTRRERAVLAGLAAGASPVRIAAEHGVSVNTVRTQVRKVYRKLDASSRTSALARAGQLGLLSPDTSRSA</sequence>
<dbReference type="AlphaFoldDB" id="A0A9X2G2U2"/>
<keyword evidence="6" id="KW-1185">Reference proteome</keyword>
<dbReference type="GO" id="GO:0003677">
    <property type="term" value="F:DNA binding"/>
    <property type="evidence" value="ECO:0007669"/>
    <property type="project" value="UniProtKB-KW"/>
</dbReference>
<dbReference type="Gene3D" id="1.10.10.10">
    <property type="entry name" value="Winged helix-like DNA-binding domain superfamily/Winged helix DNA-binding domain"/>
    <property type="match status" value="1"/>
</dbReference>
<dbReference type="GO" id="GO:0006355">
    <property type="term" value="P:regulation of DNA-templated transcription"/>
    <property type="evidence" value="ECO:0007669"/>
    <property type="project" value="InterPro"/>
</dbReference>
<dbReference type="PANTHER" id="PTHR44688">
    <property type="entry name" value="DNA-BINDING TRANSCRIPTIONAL ACTIVATOR DEVR_DOSR"/>
    <property type="match status" value="1"/>
</dbReference>
<protein>
    <submittedName>
        <fullName evidence="5">LuxR family transcriptional regulator, maltose regulon positive regulatory protein</fullName>
    </submittedName>
</protein>
<organism evidence="5 6">
    <name type="scientific">Promicromonospora thailandica</name>
    <dbReference type="NCBI Taxonomy" id="765201"/>
    <lineage>
        <taxon>Bacteria</taxon>
        <taxon>Bacillati</taxon>
        <taxon>Actinomycetota</taxon>
        <taxon>Actinomycetes</taxon>
        <taxon>Micrococcales</taxon>
        <taxon>Promicromonosporaceae</taxon>
        <taxon>Promicromonospora</taxon>
    </lineage>
</organism>
<dbReference type="InterPro" id="IPR016032">
    <property type="entry name" value="Sig_transdc_resp-reg_C-effctor"/>
</dbReference>
<dbReference type="SMART" id="SM00421">
    <property type="entry name" value="HTH_LUXR"/>
    <property type="match status" value="1"/>
</dbReference>
<dbReference type="InterPro" id="IPR036388">
    <property type="entry name" value="WH-like_DNA-bd_sf"/>
</dbReference>
<reference evidence="5" key="1">
    <citation type="submission" date="2022-06" db="EMBL/GenBank/DDBJ databases">
        <title>Genomic Encyclopedia of Archaeal and Bacterial Type Strains, Phase II (KMG-II): from individual species to whole genera.</title>
        <authorList>
            <person name="Goeker M."/>
        </authorList>
    </citation>
    <scope>NUCLEOTIDE SEQUENCE</scope>
    <source>
        <strain evidence="5">DSM 26652</strain>
    </source>
</reference>
<evidence type="ECO:0000259" key="4">
    <source>
        <dbReference type="PROSITE" id="PS50043"/>
    </source>
</evidence>
<name>A0A9X2G2U2_9MICO</name>
<dbReference type="PRINTS" id="PR00038">
    <property type="entry name" value="HTHLUXR"/>
</dbReference>
<evidence type="ECO:0000313" key="5">
    <source>
        <dbReference type="EMBL" id="MCP2266047.1"/>
    </source>
</evidence>
<evidence type="ECO:0000256" key="3">
    <source>
        <dbReference type="ARBA" id="ARBA00023163"/>
    </source>
</evidence>
<dbReference type="InterPro" id="IPR000792">
    <property type="entry name" value="Tscrpt_reg_LuxR_C"/>
</dbReference>
<dbReference type="PANTHER" id="PTHR44688:SF16">
    <property type="entry name" value="DNA-BINDING TRANSCRIPTIONAL ACTIVATOR DEVR_DOSR"/>
    <property type="match status" value="1"/>
</dbReference>
<accession>A0A9X2G2U2</accession>
<dbReference type="Pfam" id="PF00196">
    <property type="entry name" value="GerE"/>
    <property type="match status" value="1"/>
</dbReference>